<dbReference type="PANTHER" id="PTHR33215">
    <property type="entry name" value="PROTEIN DISTAL ANTENNA"/>
    <property type="match status" value="1"/>
</dbReference>
<evidence type="ECO:0000256" key="1">
    <source>
        <dbReference type="SAM" id="Coils"/>
    </source>
</evidence>
<dbReference type="SUPFAM" id="SSF46689">
    <property type="entry name" value="Homeodomain-like"/>
    <property type="match status" value="2"/>
</dbReference>
<dbReference type="GO" id="GO:0004803">
    <property type="term" value="F:transposase activity"/>
    <property type="evidence" value="ECO:0007669"/>
    <property type="project" value="InterPro"/>
</dbReference>
<keyword evidence="3" id="KW-1185">Reference proteome</keyword>
<reference evidence="2 3" key="1">
    <citation type="submission" date="2016-10" db="EMBL/GenBank/DDBJ databases">
        <authorList>
            <person name="de Groot N.N."/>
        </authorList>
    </citation>
    <scope>NUCLEOTIDE SEQUENCE [LARGE SCALE GENOMIC DNA]</scope>
    <source>
        <strain evidence="2 3">DSM 26130</strain>
    </source>
</reference>
<sequence>MENRQQLSLGGDSSGVVIDSRHRWKNQVDIQEILTAIDTPATSYTDEDKEEAFELLKSGKSIAQVAVLLNIPNLQIRRWCLQARASGPKVDGRRLYDDTFKAEALRQLNRGISVRQLAKLMGVTQVTLHKWRKKAPFLDERLEAYSQVESVVVDEQAAFGEISADALSTDHIAHLKQQLRKVEQERDTLKKAIQILMRAD</sequence>
<evidence type="ECO:0000313" key="2">
    <source>
        <dbReference type="EMBL" id="SFD13749.1"/>
    </source>
</evidence>
<dbReference type="AlphaFoldDB" id="A0A1I1PV76"/>
<feature type="coiled-coil region" evidence="1">
    <location>
        <begin position="172"/>
        <end position="199"/>
    </location>
</feature>
<name>A0A1I1PV76_9BACT</name>
<proteinExistence type="predicted"/>
<accession>A0A1I1PV76</accession>
<protein>
    <submittedName>
        <fullName evidence="2">Transposase</fullName>
    </submittedName>
</protein>
<keyword evidence="1" id="KW-0175">Coiled coil</keyword>
<dbReference type="InterPro" id="IPR001387">
    <property type="entry name" value="Cro/C1-type_HTH"/>
</dbReference>
<dbReference type="PANTHER" id="PTHR33215:SF13">
    <property type="entry name" value="PROTEIN DISTAL ANTENNA"/>
    <property type="match status" value="1"/>
</dbReference>
<dbReference type="Pfam" id="PF01527">
    <property type="entry name" value="HTH_Tnp_1"/>
    <property type="match status" value="1"/>
</dbReference>
<dbReference type="Proteomes" id="UP000198598">
    <property type="component" value="Unassembled WGS sequence"/>
</dbReference>
<dbReference type="InterPro" id="IPR051839">
    <property type="entry name" value="RD_transcriptional_regulator"/>
</dbReference>
<dbReference type="CDD" id="cd00093">
    <property type="entry name" value="HTH_XRE"/>
    <property type="match status" value="1"/>
</dbReference>
<dbReference type="GO" id="GO:0003677">
    <property type="term" value="F:DNA binding"/>
    <property type="evidence" value="ECO:0007669"/>
    <property type="project" value="InterPro"/>
</dbReference>
<dbReference type="InterPro" id="IPR002514">
    <property type="entry name" value="Transposase_8"/>
</dbReference>
<dbReference type="EMBL" id="FOLQ01000003">
    <property type="protein sequence ID" value="SFD13749.1"/>
    <property type="molecule type" value="Genomic_DNA"/>
</dbReference>
<dbReference type="InterPro" id="IPR009057">
    <property type="entry name" value="Homeodomain-like_sf"/>
</dbReference>
<gene>
    <name evidence="2" type="ORF">SAMN05216167_103454</name>
</gene>
<dbReference type="RefSeq" id="WP_093825977.1">
    <property type="nucleotide sequence ID" value="NZ_FOLQ01000003.1"/>
</dbReference>
<organism evidence="2 3">
    <name type="scientific">Spirosoma endophyticum</name>
    <dbReference type="NCBI Taxonomy" id="662367"/>
    <lineage>
        <taxon>Bacteria</taxon>
        <taxon>Pseudomonadati</taxon>
        <taxon>Bacteroidota</taxon>
        <taxon>Cytophagia</taxon>
        <taxon>Cytophagales</taxon>
        <taxon>Cytophagaceae</taxon>
        <taxon>Spirosoma</taxon>
    </lineage>
</organism>
<dbReference type="GO" id="GO:0006313">
    <property type="term" value="P:DNA transposition"/>
    <property type="evidence" value="ECO:0007669"/>
    <property type="project" value="InterPro"/>
</dbReference>
<evidence type="ECO:0000313" key="3">
    <source>
        <dbReference type="Proteomes" id="UP000198598"/>
    </source>
</evidence>